<dbReference type="EMBL" id="ABCK01000015">
    <property type="protein sequence ID" value="EDM26584.1"/>
    <property type="molecule type" value="Genomic_DNA"/>
</dbReference>
<organism evidence="1 2">
    <name type="scientific">Lentisphaera araneosa HTCC2155</name>
    <dbReference type="NCBI Taxonomy" id="313628"/>
    <lineage>
        <taxon>Bacteria</taxon>
        <taxon>Pseudomonadati</taxon>
        <taxon>Lentisphaerota</taxon>
        <taxon>Lentisphaeria</taxon>
        <taxon>Lentisphaerales</taxon>
        <taxon>Lentisphaeraceae</taxon>
        <taxon>Lentisphaera</taxon>
    </lineage>
</organism>
<dbReference type="Proteomes" id="UP000004947">
    <property type="component" value="Unassembled WGS sequence"/>
</dbReference>
<accession>A6DP52</accession>
<protein>
    <submittedName>
        <fullName evidence="1">Uncharacterized protein</fullName>
    </submittedName>
</protein>
<sequence>MRGIDEFTRRRLRSIIAKYNRKKGSHRMIDTRKYNKAYFTDLGFFSLEEAWKLEFQSLRSKH</sequence>
<evidence type="ECO:0000313" key="1">
    <source>
        <dbReference type="EMBL" id="EDM26584.1"/>
    </source>
</evidence>
<keyword evidence="2" id="KW-1185">Reference proteome</keyword>
<reference evidence="1 2" key="1">
    <citation type="journal article" date="2010" name="J. Bacteriol.">
        <title>Genome sequence of Lentisphaera araneosa HTCC2155T, the type species of the order Lentisphaerales in the phylum Lentisphaerae.</title>
        <authorList>
            <person name="Thrash J.C."/>
            <person name="Cho J.C."/>
            <person name="Vergin K.L."/>
            <person name="Morris R.M."/>
            <person name="Giovannoni S.J."/>
        </authorList>
    </citation>
    <scope>NUCLEOTIDE SEQUENCE [LARGE SCALE GENOMIC DNA]</scope>
    <source>
        <strain evidence="1 2">HTCC2155</strain>
    </source>
</reference>
<name>A6DP52_9BACT</name>
<dbReference type="AlphaFoldDB" id="A6DP52"/>
<proteinExistence type="predicted"/>
<evidence type="ECO:0000313" key="2">
    <source>
        <dbReference type="Proteomes" id="UP000004947"/>
    </source>
</evidence>
<gene>
    <name evidence="1" type="ORF">LNTAR_02212</name>
</gene>
<comment type="caution">
    <text evidence="1">The sequence shown here is derived from an EMBL/GenBank/DDBJ whole genome shotgun (WGS) entry which is preliminary data.</text>
</comment>